<keyword evidence="4" id="KW-0326">Glycosidase</keyword>
<dbReference type="InterPro" id="IPR005502">
    <property type="entry name" value="Ribosyl_crysJ1"/>
</dbReference>
<comment type="cofactor">
    <cofactor evidence="3">
        <name>Mg(2+)</name>
        <dbReference type="ChEBI" id="CHEBI:18420"/>
    </cofactor>
    <text evidence="3">Binds 2 magnesium ions per subunit.</text>
</comment>
<feature type="binding site" evidence="3">
    <location>
        <position position="89"/>
    </location>
    <ligand>
        <name>Mg(2+)</name>
        <dbReference type="ChEBI" id="CHEBI:18420"/>
        <label>1</label>
    </ligand>
</feature>
<organism evidence="4 5">
    <name type="scientific">Serratia fonticola</name>
    <dbReference type="NCBI Taxonomy" id="47917"/>
    <lineage>
        <taxon>Bacteria</taxon>
        <taxon>Pseudomonadati</taxon>
        <taxon>Pseudomonadota</taxon>
        <taxon>Gammaproteobacteria</taxon>
        <taxon>Enterobacterales</taxon>
        <taxon>Yersiniaceae</taxon>
        <taxon>Serratia</taxon>
    </lineage>
</organism>
<dbReference type="EMBL" id="LR134492">
    <property type="protein sequence ID" value="VEI75697.1"/>
    <property type="molecule type" value="Genomic_DNA"/>
</dbReference>
<dbReference type="GO" id="GO:0046872">
    <property type="term" value="F:metal ion binding"/>
    <property type="evidence" value="ECO:0007669"/>
    <property type="project" value="UniProtKB-KW"/>
</dbReference>
<proteinExistence type="inferred from homology"/>
<dbReference type="PANTHER" id="PTHR16222">
    <property type="entry name" value="ADP-RIBOSYLGLYCOHYDROLASE"/>
    <property type="match status" value="1"/>
</dbReference>
<feature type="binding site" evidence="3">
    <location>
        <position position="313"/>
    </location>
    <ligand>
        <name>Mg(2+)</name>
        <dbReference type="ChEBI" id="CHEBI:18420"/>
        <label>1</label>
    </ligand>
</feature>
<evidence type="ECO:0000256" key="1">
    <source>
        <dbReference type="ARBA" id="ARBA00010702"/>
    </source>
</evidence>
<evidence type="ECO:0000256" key="2">
    <source>
        <dbReference type="ARBA" id="ARBA00022801"/>
    </source>
</evidence>
<sequence>MRLTLAVLMFYIGMHQHQGTPIKMKNIKNPHHAILGALYGQAVGDAMGMPSELWPLQQVSDYFGWITHFLPGPAENIAANGFIAGEYTDDTQQAVALMDALLAAEGRVEPERIAHHIMLWAERIGAFEKNILGPSSKAALLAFRAGTPVAEIAANGVTNGAAMRVAPLGCLLPSGDLPAFIEAVRQSCSPTHKSDIAVAGAFAIAWAVSRAIEGADWATIKQELPARVEQVQQQHITTFSPSLSRRLVWALEFTASLSHRQDSEALAELYHTVGAGMDTIESIPMALALVELADTDPQRCAILAANLGGDTDTIGAMATAICGALRGVAAFPTEWIATINSANKIDFEPYAAALLRLRKQE</sequence>
<dbReference type="GO" id="GO:0047407">
    <property type="term" value="F:ADP-ribosyl-[dinitrogen reductase] hydrolase activity"/>
    <property type="evidence" value="ECO:0007669"/>
    <property type="project" value="UniProtKB-EC"/>
</dbReference>
<feature type="binding site" evidence="3">
    <location>
        <position position="90"/>
    </location>
    <ligand>
        <name>Mg(2+)</name>
        <dbReference type="ChEBI" id="CHEBI:18420"/>
        <label>1</label>
    </ligand>
</feature>
<dbReference type="AlphaFoldDB" id="A0A3S4XLA5"/>
<evidence type="ECO:0000313" key="4">
    <source>
        <dbReference type="EMBL" id="VEI75697.1"/>
    </source>
</evidence>
<dbReference type="Pfam" id="PF03747">
    <property type="entry name" value="ADP_ribosyl_GH"/>
    <property type="match status" value="1"/>
</dbReference>
<gene>
    <name evidence="4" type="primary">draG</name>
    <name evidence="4" type="ORF">NCTC13193_05053</name>
</gene>
<dbReference type="Proteomes" id="UP000270487">
    <property type="component" value="Chromosome"/>
</dbReference>
<keyword evidence="3" id="KW-0460">Magnesium</keyword>
<dbReference type="InterPro" id="IPR050792">
    <property type="entry name" value="ADP-ribosylglycohydrolase"/>
</dbReference>
<protein>
    <submittedName>
        <fullName evidence="4">ADP-ribosyl-[dinitrogen reductase] glycohydrolase</fullName>
        <ecNumber evidence="4">3.2.2.24</ecNumber>
    </submittedName>
</protein>
<dbReference type="EC" id="3.2.2.24" evidence="4"/>
<comment type="similarity">
    <text evidence="1">Belongs to the ADP-ribosylglycohydrolase family.</text>
</comment>
<feature type="binding site" evidence="3">
    <location>
        <position position="312"/>
    </location>
    <ligand>
        <name>Mg(2+)</name>
        <dbReference type="ChEBI" id="CHEBI:18420"/>
        <label>1</label>
    </ligand>
</feature>
<keyword evidence="3" id="KW-0479">Metal-binding</keyword>
<reference evidence="4 5" key="1">
    <citation type="submission" date="2018-12" db="EMBL/GenBank/DDBJ databases">
        <authorList>
            <consortium name="Pathogen Informatics"/>
        </authorList>
    </citation>
    <scope>NUCLEOTIDE SEQUENCE [LARGE SCALE GENOMIC DNA]</scope>
    <source>
        <strain evidence="4 5">NCTC13193</strain>
    </source>
</reference>
<keyword evidence="2 4" id="KW-0378">Hydrolase</keyword>
<feature type="binding site" evidence="3">
    <location>
        <position position="310"/>
    </location>
    <ligand>
        <name>Mg(2+)</name>
        <dbReference type="ChEBI" id="CHEBI:18420"/>
        <label>1</label>
    </ligand>
</feature>
<dbReference type="InterPro" id="IPR036705">
    <property type="entry name" value="Ribosyl_crysJ1_sf"/>
</dbReference>
<feature type="binding site" evidence="3">
    <location>
        <position position="88"/>
    </location>
    <ligand>
        <name>Mg(2+)</name>
        <dbReference type="ChEBI" id="CHEBI:18420"/>
        <label>1</label>
    </ligand>
</feature>
<accession>A0A3S4XLA5</accession>
<name>A0A3S4XLA5_SERFO</name>
<dbReference type="SUPFAM" id="SSF101478">
    <property type="entry name" value="ADP-ribosylglycohydrolase"/>
    <property type="match status" value="1"/>
</dbReference>
<evidence type="ECO:0000313" key="5">
    <source>
        <dbReference type="Proteomes" id="UP000270487"/>
    </source>
</evidence>
<dbReference type="Gene3D" id="1.10.4080.10">
    <property type="entry name" value="ADP-ribosylation/Crystallin J1"/>
    <property type="match status" value="1"/>
</dbReference>
<dbReference type="PANTHER" id="PTHR16222:SF24">
    <property type="entry name" value="ADP-RIBOSYLHYDROLASE ARH3"/>
    <property type="match status" value="1"/>
</dbReference>
<evidence type="ECO:0000256" key="3">
    <source>
        <dbReference type="PIRSR" id="PIRSR605502-1"/>
    </source>
</evidence>